<dbReference type="Gene3D" id="3.30.70.250">
    <property type="entry name" value="Malonyl-CoA ACP transacylase, ACP-binding"/>
    <property type="match status" value="1"/>
</dbReference>
<keyword evidence="4" id="KW-0276">Fatty acid metabolism</keyword>
<dbReference type="CDD" id="cd00833">
    <property type="entry name" value="PKS"/>
    <property type="match status" value="1"/>
</dbReference>
<dbReference type="EMBL" id="JAELUP010000007">
    <property type="protein sequence ID" value="MBJ6360364.1"/>
    <property type="molecule type" value="Genomic_DNA"/>
</dbReference>
<keyword evidence="9" id="KW-0012">Acyltransferase</keyword>
<dbReference type="Pfam" id="PF00109">
    <property type="entry name" value="ketoacyl-synt"/>
    <property type="match status" value="1"/>
</dbReference>
<dbReference type="SUPFAM" id="SSF53901">
    <property type="entry name" value="Thiolase-like"/>
    <property type="match status" value="1"/>
</dbReference>
<evidence type="ECO:0000256" key="5">
    <source>
        <dbReference type="ARBA" id="ARBA00023098"/>
    </source>
</evidence>
<feature type="domain" description="Carrier" evidence="7">
    <location>
        <begin position="1347"/>
        <end position="1422"/>
    </location>
</feature>
<dbReference type="PANTHER" id="PTHR43775:SF51">
    <property type="entry name" value="INACTIVE PHENOLPHTHIOCEROL SYNTHESIS POLYKETIDE SYNTHASE TYPE I PKS1-RELATED"/>
    <property type="match status" value="1"/>
</dbReference>
<comment type="caution">
    <text evidence="9">The sequence shown here is derived from an EMBL/GenBank/DDBJ whole genome shotgun (WGS) entry which is preliminary data.</text>
</comment>
<keyword evidence="5" id="KW-0443">Lipid metabolism</keyword>
<gene>
    <name evidence="9" type="ORF">JFN88_03385</name>
</gene>
<dbReference type="InterPro" id="IPR016035">
    <property type="entry name" value="Acyl_Trfase/lysoPLipase"/>
</dbReference>
<dbReference type="PANTHER" id="PTHR43775">
    <property type="entry name" value="FATTY ACID SYNTHASE"/>
    <property type="match status" value="1"/>
</dbReference>
<dbReference type="SUPFAM" id="SSF47336">
    <property type="entry name" value="ACP-like"/>
    <property type="match status" value="1"/>
</dbReference>
<dbReference type="Pfam" id="PF02801">
    <property type="entry name" value="Ketoacyl-synt_C"/>
    <property type="match status" value="1"/>
</dbReference>
<dbReference type="InterPro" id="IPR050091">
    <property type="entry name" value="PKS_NRPS_Biosynth_Enz"/>
</dbReference>
<dbReference type="SUPFAM" id="SSF52151">
    <property type="entry name" value="FabD/lysophospholipase-like"/>
    <property type="match status" value="1"/>
</dbReference>
<dbReference type="GO" id="GO:0006633">
    <property type="term" value="P:fatty acid biosynthetic process"/>
    <property type="evidence" value="ECO:0007669"/>
    <property type="project" value="TreeGrafter"/>
</dbReference>
<keyword evidence="6" id="KW-0511">Multifunctional enzyme</keyword>
<dbReference type="Gene3D" id="1.10.1200.10">
    <property type="entry name" value="ACP-like"/>
    <property type="match status" value="1"/>
</dbReference>
<dbReference type="GO" id="GO:0005886">
    <property type="term" value="C:plasma membrane"/>
    <property type="evidence" value="ECO:0007669"/>
    <property type="project" value="TreeGrafter"/>
</dbReference>
<evidence type="ECO:0000256" key="4">
    <source>
        <dbReference type="ARBA" id="ARBA00022832"/>
    </source>
</evidence>
<dbReference type="InterPro" id="IPR016036">
    <property type="entry name" value="Malonyl_transacylase_ACP-bd"/>
</dbReference>
<dbReference type="GO" id="GO:0004312">
    <property type="term" value="F:fatty acid synthase activity"/>
    <property type="evidence" value="ECO:0007669"/>
    <property type="project" value="TreeGrafter"/>
</dbReference>
<dbReference type="GO" id="GO:0005737">
    <property type="term" value="C:cytoplasm"/>
    <property type="evidence" value="ECO:0007669"/>
    <property type="project" value="TreeGrafter"/>
</dbReference>
<dbReference type="FunFam" id="3.40.47.10:FF:000042">
    <property type="entry name" value="Polyketide synthase Pks13"/>
    <property type="match status" value="1"/>
</dbReference>
<reference evidence="9" key="1">
    <citation type="submission" date="2020-12" db="EMBL/GenBank/DDBJ databases">
        <authorList>
            <person name="Huq M.A."/>
        </authorList>
    </citation>
    <scope>NUCLEOTIDE SEQUENCE</scope>
    <source>
        <strain evidence="9">MAHUQ-46</strain>
    </source>
</reference>
<protein>
    <submittedName>
        <fullName evidence="9">Acyltransferase domain-containing protein</fullName>
    </submittedName>
</protein>
<evidence type="ECO:0000259" key="7">
    <source>
        <dbReference type="PROSITE" id="PS50075"/>
    </source>
</evidence>
<dbReference type="PROSITE" id="PS50075">
    <property type="entry name" value="CARRIER"/>
    <property type="match status" value="1"/>
</dbReference>
<dbReference type="InterPro" id="IPR014031">
    <property type="entry name" value="Ketoacyl_synth_C"/>
</dbReference>
<dbReference type="SMART" id="SM00825">
    <property type="entry name" value="PKS_KS"/>
    <property type="match status" value="1"/>
</dbReference>
<name>A0A934J2H0_9BACL</name>
<dbReference type="InterPro" id="IPR001227">
    <property type="entry name" value="Ac_transferase_dom_sf"/>
</dbReference>
<dbReference type="FunFam" id="3.40.366.10:FF:000002">
    <property type="entry name" value="Probable polyketide synthase 2"/>
    <property type="match status" value="1"/>
</dbReference>
<dbReference type="Proteomes" id="UP000640274">
    <property type="component" value="Unassembled WGS sequence"/>
</dbReference>
<dbReference type="Gene3D" id="3.40.366.10">
    <property type="entry name" value="Malonyl-Coenzyme A Acyl Carrier Protein, domain 2"/>
    <property type="match status" value="1"/>
</dbReference>
<keyword evidence="2" id="KW-0597">Phosphoprotein</keyword>
<dbReference type="Pfam" id="PF00550">
    <property type="entry name" value="PP-binding"/>
    <property type="match status" value="1"/>
</dbReference>
<dbReference type="SMART" id="SM00823">
    <property type="entry name" value="PKS_PP"/>
    <property type="match status" value="1"/>
</dbReference>
<keyword evidence="10" id="KW-1185">Reference proteome</keyword>
<dbReference type="Pfam" id="PF22621">
    <property type="entry name" value="CurL-like_PKS_C"/>
    <property type="match status" value="1"/>
</dbReference>
<evidence type="ECO:0000259" key="8">
    <source>
        <dbReference type="PROSITE" id="PS52004"/>
    </source>
</evidence>
<dbReference type="SUPFAM" id="SSF55048">
    <property type="entry name" value="Probable ACP-binding domain of malonyl-CoA ACP transacylase"/>
    <property type="match status" value="1"/>
</dbReference>
<keyword evidence="1" id="KW-0596">Phosphopantetheine</keyword>
<evidence type="ECO:0000256" key="3">
    <source>
        <dbReference type="ARBA" id="ARBA00022679"/>
    </source>
</evidence>
<dbReference type="Pfam" id="PF00698">
    <property type="entry name" value="Acyl_transf_1"/>
    <property type="match status" value="1"/>
</dbReference>
<proteinExistence type="predicted"/>
<accession>A0A934J2H0</accession>
<dbReference type="Gene3D" id="3.30.70.3290">
    <property type="match status" value="1"/>
</dbReference>
<sequence length="1454" mass="157952">MYSRNGSEIAIVGMNCRFPGASNVEEFWNNLVQGKESITFFDDGELELAGIDPALLQKKNYVKAGAVLDNIDQFDASFFGFTPREAEILDPQHRLFLESGWEALELAGYAPEKYEGRIGVYAGVFTSSYLFNLYTTPGLVESVGELSVRHGNEKDYLATRMSYKFNLKGPSVSVQTSCSTSLVAVHLAVQNLLGGECDMALAGGVSISAQQKTGYLYQEGDVLTPDGHCRPFDAKAGGTIFGNGVGVVVLKRLDDAIEEGDTIYAVIKGSAINNDGSDKVSFIAPSVNGQAEVIADALAMADVKPSTIGMIEAHGTGTILGDPIEIAALTKVYRAETDQKNYCAVGSVKSNVGHLGAASGVAGLIKAALSLKHKIIPPSLHFETPNPSIDFANSPFFVNTETREWKEPGEIPRRAGVSSFGMGGTNAHVVLEECVEYREQPSIHPKTEQLLVLSALTDQALDQAAERLQGYLESQPDAPLADIAFTLQAGRREFPHRTMLVARTSQEALEKLNNQENRKLWKGQAATGRRIAFVFPGQGSQYVGMAQELYEKEQIFRETLDSCSAALQPLLGLDLRTLLFHPSKSEAASEQLQQTAMAQPSLFAIEYSLAKQLEAWGIEPSYMLGHSIGEYAAACLAGVFSLEDALRIVAARGRLMQRMPAGGMLSVPLTEAQAKERLIGSLSIAAVNAPELTIVAGPVHEIEEVRGQLAAEGISTQLLHTSHAFHSAMMDPILDEFFEELSRIDMKAPTIPYLSNLTGKWIQPEEAVDPQYWTRHLRETVRFSDGVQILLDNPDILIVEVGPGHTLSGLIKKHGQSDREPIAVPLIRHPKDRQSDRLVLLQGVGRLWLEGASVNWSGLHGGSKPGRIPLVTYPFQRESYWIERKSASLASTQASVVPDSGHVYAPVWKRTAALAPTSELQHDAVWLLTGDVYSDVSRLLSDSLRQRGVRVLLAEEAKPAEALRQASEIPARIVVIADGSTGAAELEELAAELGRRTEANLASVSVVSVGALNIAGRDYLWPQGGVLLAVAKDIEEQNPAFGFTRLDIFLENPHAAWAGRAALHWADELLSGQREEADVAYRGVHRYVFSLEALPAASGSDRNDASGKEGTLLFAGAPDEFRLKAAEALIGQGYKNFAFLAPADSLNEGAILQDGVQRAEAELIQQLRDQGIQLHIYEGKSALAGDILSRLGEEGQRFTAINGLLIGPGSAAEAEAELRALAPWLEEHTPEFVLCISERIAELEAQENQAVRAVSPRQAEAALASLAEQLERQLGITVLITRLVNKEWTVQQQGKAVSDVVTGFLARTVLAARESYAADSPFVYPIADQEASLDRLEAAATRTPANGESRGIKEEVTAIWEDLFGIQPIAPDDDFFGLGGNSMLAIQLMTRVRNQYDIELQLENMFDDPTVNGLSKQIAEALGQGEEDEMESLLKELEGQSWEDIEKELEKLNS</sequence>
<organism evidence="9 10">
    <name type="scientific">Paenibacillus roseus</name>
    <dbReference type="NCBI Taxonomy" id="2798579"/>
    <lineage>
        <taxon>Bacteria</taxon>
        <taxon>Bacillati</taxon>
        <taxon>Bacillota</taxon>
        <taxon>Bacilli</taxon>
        <taxon>Bacillales</taxon>
        <taxon>Paenibacillaceae</taxon>
        <taxon>Paenibacillus</taxon>
    </lineage>
</organism>
<dbReference type="SMART" id="SM00827">
    <property type="entry name" value="PKS_AT"/>
    <property type="match status" value="1"/>
</dbReference>
<dbReference type="InterPro" id="IPR014030">
    <property type="entry name" value="Ketoacyl_synth_N"/>
</dbReference>
<dbReference type="Gene3D" id="3.40.47.10">
    <property type="match status" value="1"/>
</dbReference>
<dbReference type="InterPro" id="IPR036736">
    <property type="entry name" value="ACP-like_sf"/>
</dbReference>
<dbReference type="InterPro" id="IPR014043">
    <property type="entry name" value="Acyl_transferase_dom"/>
</dbReference>
<evidence type="ECO:0000256" key="2">
    <source>
        <dbReference type="ARBA" id="ARBA00022553"/>
    </source>
</evidence>
<dbReference type="InterPro" id="IPR009081">
    <property type="entry name" value="PP-bd_ACP"/>
</dbReference>
<dbReference type="GO" id="GO:0071770">
    <property type="term" value="P:DIM/DIP cell wall layer assembly"/>
    <property type="evidence" value="ECO:0007669"/>
    <property type="project" value="TreeGrafter"/>
</dbReference>
<dbReference type="GO" id="GO:0031177">
    <property type="term" value="F:phosphopantetheine binding"/>
    <property type="evidence" value="ECO:0007669"/>
    <property type="project" value="InterPro"/>
</dbReference>
<evidence type="ECO:0000256" key="1">
    <source>
        <dbReference type="ARBA" id="ARBA00022450"/>
    </source>
</evidence>
<evidence type="ECO:0000313" key="10">
    <source>
        <dbReference type="Proteomes" id="UP000640274"/>
    </source>
</evidence>
<dbReference type="InterPro" id="IPR016039">
    <property type="entry name" value="Thiolase-like"/>
</dbReference>
<evidence type="ECO:0000313" key="9">
    <source>
        <dbReference type="EMBL" id="MBJ6360364.1"/>
    </source>
</evidence>
<feature type="domain" description="Ketosynthase family 3 (KS3)" evidence="8">
    <location>
        <begin position="6"/>
        <end position="433"/>
    </location>
</feature>
<dbReference type="PROSITE" id="PS52004">
    <property type="entry name" value="KS3_2"/>
    <property type="match status" value="1"/>
</dbReference>
<keyword evidence="3" id="KW-0808">Transferase</keyword>
<dbReference type="InterPro" id="IPR020841">
    <property type="entry name" value="PKS_Beta-ketoAc_synthase_dom"/>
</dbReference>
<dbReference type="InterPro" id="IPR020806">
    <property type="entry name" value="PKS_PP-bd"/>
</dbReference>
<evidence type="ECO:0000256" key="6">
    <source>
        <dbReference type="ARBA" id="ARBA00023268"/>
    </source>
</evidence>